<dbReference type="InterPro" id="IPR053279">
    <property type="entry name" value="EMC_subunit"/>
</dbReference>
<dbReference type="EMBL" id="NLAX01000701">
    <property type="protein sequence ID" value="PKS07865.1"/>
    <property type="molecule type" value="Genomic_DNA"/>
</dbReference>
<comment type="similarity">
    <text evidence="2">Belongs to the membrane magnesium transporter (TC 1.A.67) family.</text>
</comment>
<dbReference type="Pfam" id="PF10270">
    <property type="entry name" value="MMgT"/>
    <property type="match status" value="1"/>
</dbReference>
<sequence>MTWIPRAVTGIGLILLAHSYYSAREHSSQASRIVATAPSISPQITASSDVPLPVDVLFEAITATLIICFGLVLDSPRLRPIRWRVWAGRVEREGARGLPGGSDGGSSLAATGNPFRMLEMRPGFVDIRHQRKEFSQWAKESDGISS</sequence>
<proteinExistence type="inferred from homology"/>
<evidence type="ECO:0000256" key="6">
    <source>
        <dbReference type="SAM" id="SignalP"/>
    </source>
</evidence>
<dbReference type="GO" id="GO:0072546">
    <property type="term" value="C:EMC complex"/>
    <property type="evidence" value="ECO:0007669"/>
    <property type="project" value="TreeGrafter"/>
</dbReference>
<name>A0A2N3N605_9PEZI</name>
<dbReference type="VEuPathDB" id="FungiDB:jhhlp_006473"/>
<keyword evidence="6" id="KW-0732">Signal</keyword>
<dbReference type="AlphaFoldDB" id="A0A2N3N605"/>
<dbReference type="GO" id="GO:0034975">
    <property type="term" value="P:protein folding in endoplasmic reticulum"/>
    <property type="evidence" value="ECO:0007669"/>
    <property type="project" value="TreeGrafter"/>
</dbReference>
<accession>A0A2N3N605</accession>
<dbReference type="Proteomes" id="UP000233524">
    <property type="component" value="Unassembled WGS sequence"/>
</dbReference>
<evidence type="ECO:0000313" key="8">
    <source>
        <dbReference type="Proteomes" id="UP000233524"/>
    </source>
</evidence>
<keyword evidence="4" id="KW-1133">Transmembrane helix</keyword>
<evidence type="ECO:0000256" key="2">
    <source>
        <dbReference type="ARBA" id="ARBA00006109"/>
    </source>
</evidence>
<evidence type="ECO:0000256" key="4">
    <source>
        <dbReference type="ARBA" id="ARBA00022989"/>
    </source>
</evidence>
<gene>
    <name evidence="7" type="ORF">jhhlp_006473</name>
</gene>
<comment type="subcellular location">
    <subcellularLocation>
        <location evidence="1">Endomembrane system</location>
        <topology evidence="1">Multi-pass membrane protein</topology>
    </subcellularLocation>
</comment>
<dbReference type="PANTHER" id="PTHR28144">
    <property type="entry name" value="ER MEMBRANE PROTEIN COMPLEX SUBUNIT 5"/>
    <property type="match status" value="1"/>
</dbReference>
<evidence type="ECO:0000256" key="5">
    <source>
        <dbReference type="ARBA" id="ARBA00023136"/>
    </source>
</evidence>
<keyword evidence="8" id="KW-1185">Reference proteome</keyword>
<feature type="signal peptide" evidence="6">
    <location>
        <begin position="1"/>
        <end position="19"/>
    </location>
</feature>
<evidence type="ECO:0000313" key="7">
    <source>
        <dbReference type="EMBL" id="PKS07865.1"/>
    </source>
</evidence>
<reference evidence="7 8" key="1">
    <citation type="journal article" date="2017" name="G3 (Bethesda)">
        <title>First Draft Genome Sequence of the Pathogenic Fungus Lomentospora prolificans (Formerly Scedosporium prolificans).</title>
        <authorList>
            <person name="Luo R."/>
            <person name="Zimin A."/>
            <person name="Workman R."/>
            <person name="Fan Y."/>
            <person name="Pertea G."/>
            <person name="Grossman N."/>
            <person name="Wear M.P."/>
            <person name="Jia B."/>
            <person name="Miller H."/>
            <person name="Casadevall A."/>
            <person name="Timp W."/>
            <person name="Zhang S.X."/>
            <person name="Salzberg S.L."/>
        </authorList>
    </citation>
    <scope>NUCLEOTIDE SEQUENCE [LARGE SCALE GENOMIC DNA]</scope>
    <source>
        <strain evidence="7 8">JHH-5317</strain>
    </source>
</reference>
<keyword evidence="3" id="KW-0812">Transmembrane</keyword>
<evidence type="ECO:0000256" key="3">
    <source>
        <dbReference type="ARBA" id="ARBA00022692"/>
    </source>
</evidence>
<dbReference type="OrthoDB" id="44756at2759"/>
<protein>
    <recommendedName>
        <fullName evidence="9">Magnesium transporter</fullName>
    </recommendedName>
</protein>
<organism evidence="7 8">
    <name type="scientific">Lomentospora prolificans</name>
    <dbReference type="NCBI Taxonomy" id="41688"/>
    <lineage>
        <taxon>Eukaryota</taxon>
        <taxon>Fungi</taxon>
        <taxon>Dikarya</taxon>
        <taxon>Ascomycota</taxon>
        <taxon>Pezizomycotina</taxon>
        <taxon>Sordariomycetes</taxon>
        <taxon>Hypocreomycetidae</taxon>
        <taxon>Microascales</taxon>
        <taxon>Microascaceae</taxon>
        <taxon>Lomentospora</taxon>
    </lineage>
</organism>
<evidence type="ECO:0008006" key="9">
    <source>
        <dbReference type="Google" id="ProtNLM"/>
    </source>
</evidence>
<comment type="caution">
    <text evidence="7">The sequence shown here is derived from an EMBL/GenBank/DDBJ whole genome shotgun (WGS) entry which is preliminary data.</text>
</comment>
<dbReference type="STRING" id="41688.A0A2N3N605"/>
<dbReference type="PANTHER" id="PTHR28144:SF1">
    <property type="entry name" value="ER MEMBRANE PROTEIN COMPLEX SUBUNIT 5"/>
    <property type="match status" value="1"/>
</dbReference>
<dbReference type="InterPro" id="IPR018937">
    <property type="entry name" value="MMgT"/>
</dbReference>
<evidence type="ECO:0000256" key="1">
    <source>
        <dbReference type="ARBA" id="ARBA00004127"/>
    </source>
</evidence>
<dbReference type="InParanoid" id="A0A2N3N605"/>
<keyword evidence="5" id="KW-0472">Membrane</keyword>
<feature type="chain" id="PRO_5014814009" description="Magnesium transporter" evidence="6">
    <location>
        <begin position="20"/>
        <end position="146"/>
    </location>
</feature>